<dbReference type="PANTHER" id="PTHR31717:SF71">
    <property type="entry name" value="TRANSCRIPTION FACTOR C2C2-CO-LIKE FAMILY"/>
    <property type="match status" value="1"/>
</dbReference>
<feature type="domain" description="B box-type" evidence="10">
    <location>
        <begin position="1"/>
        <end position="47"/>
    </location>
</feature>
<accession>A0AAD8KHY0</accession>
<dbReference type="GO" id="GO:0008270">
    <property type="term" value="F:zinc ion binding"/>
    <property type="evidence" value="ECO:0007669"/>
    <property type="project" value="UniProtKB-KW"/>
</dbReference>
<comment type="subcellular location">
    <subcellularLocation>
        <location evidence="1 9">Nucleus</location>
    </subcellularLocation>
</comment>
<dbReference type="AlphaFoldDB" id="A0AAD8KHY0"/>
<comment type="caution">
    <text evidence="12">The sequence shown here is derived from an EMBL/GenBank/DDBJ whole genome shotgun (WGS) entry which is preliminary data.</text>
</comment>
<dbReference type="PROSITE" id="PS50119">
    <property type="entry name" value="ZF_BBOX"/>
    <property type="match status" value="2"/>
</dbReference>
<evidence type="ECO:0000256" key="7">
    <source>
        <dbReference type="ARBA" id="ARBA00023242"/>
    </source>
</evidence>
<evidence type="ECO:0000256" key="4">
    <source>
        <dbReference type="ARBA" id="ARBA00022737"/>
    </source>
</evidence>
<keyword evidence="3" id="KW-0479">Metal-binding</keyword>
<comment type="similarity">
    <text evidence="2">Belongs to the CONSTANS family.</text>
</comment>
<dbReference type="GO" id="GO:0006355">
    <property type="term" value="P:regulation of DNA-templated transcription"/>
    <property type="evidence" value="ECO:0007669"/>
    <property type="project" value="UniProtKB-ARBA"/>
</dbReference>
<evidence type="ECO:0000256" key="2">
    <source>
        <dbReference type="ARBA" id="ARBA00010024"/>
    </source>
</evidence>
<keyword evidence="7 9" id="KW-0539">Nucleus</keyword>
<dbReference type="Pfam" id="PF06203">
    <property type="entry name" value="CCT"/>
    <property type="match status" value="1"/>
</dbReference>
<proteinExistence type="inferred from homology"/>
<keyword evidence="4" id="KW-0677">Repeat</keyword>
<dbReference type="Pfam" id="PF00643">
    <property type="entry name" value="zf-B_box"/>
    <property type="match status" value="1"/>
</dbReference>
<dbReference type="PROSITE" id="PS51017">
    <property type="entry name" value="CCT"/>
    <property type="match status" value="1"/>
</dbReference>
<dbReference type="InterPro" id="IPR010402">
    <property type="entry name" value="CCT_domain"/>
</dbReference>
<protein>
    <submittedName>
        <fullName evidence="12">Uncharacterized protein</fullName>
    </submittedName>
</protein>
<gene>
    <name evidence="12" type="ORF">QVD17_18521</name>
</gene>
<evidence type="ECO:0000256" key="6">
    <source>
        <dbReference type="ARBA" id="ARBA00022833"/>
    </source>
</evidence>
<keyword evidence="13" id="KW-1185">Reference proteome</keyword>
<sequence>MSSLCDFCNHRPAVLYCKADSAKLCLFCDNAVHSANALSLKHFRSQICDNCASDGVSVACSTENLLLCTACDHDFHGDSSVSSFHNRFPVDEITGCPSVFDLASVWGFSLKPRQKPSVSANSCESKFSGTNLHDLTTIGDETGCYESHDEVPSVEWKSRGLGCGVHKKVLYKQLLELAKERFDGDGDHGGELGPQTPSGCGQREISEAFEFEEQEEQDLLNQQTPLTYLLLPPQNSSNSKVNNITEFSNMWNYSPKRQTSQIWDFSLGRSRSSDARCDNIGFATNNCTDLVEDASFTTMEVLKEMDAINIPIAANPSQIISGCRSTMESDNRQIAGPSSETKMMEINGCDLIMDGQMIDGFLATSQGIEIPATTKMDAQQFAQNRCNAMLRYKEKKKTRRYEKCIRYESRKARADTRKRVKGRFVKTIQ</sequence>
<dbReference type="Proteomes" id="UP001229421">
    <property type="component" value="Unassembled WGS sequence"/>
</dbReference>
<evidence type="ECO:0000313" key="13">
    <source>
        <dbReference type="Proteomes" id="UP001229421"/>
    </source>
</evidence>
<evidence type="ECO:0000256" key="8">
    <source>
        <dbReference type="PROSITE-ProRule" id="PRU00024"/>
    </source>
</evidence>
<evidence type="ECO:0000259" key="11">
    <source>
        <dbReference type="PROSITE" id="PS51017"/>
    </source>
</evidence>
<reference evidence="12" key="1">
    <citation type="journal article" date="2023" name="bioRxiv">
        <title>Improved chromosome-level genome assembly for marigold (Tagetes erecta).</title>
        <authorList>
            <person name="Jiang F."/>
            <person name="Yuan L."/>
            <person name="Wang S."/>
            <person name="Wang H."/>
            <person name="Xu D."/>
            <person name="Wang A."/>
            <person name="Fan W."/>
        </authorList>
    </citation>
    <scope>NUCLEOTIDE SEQUENCE</scope>
    <source>
        <strain evidence="12">WSJ</strain>
        <tissue evidence="12">Leaf</tissue>
    </source>
</reference>
<dbReference type="CDD" id="cd19821">
    <property type="entry name" value="Bbox1_BBX-like"/>
    <property type="match status" value="1"/>
</dbReference>
<dbReference type="InterPro" id="IPR049808">
    <property type="entry name" value="CONSTANS-like_Bbox1"/>
</dbReference>
<evidence type="ECO:0000256" key="1">
    <source>
        <dbReference type="ARBA" id="ARBA00004123"/>
    </source>
</evidence>
<evidence type="ECO:0000313" key="12">
    <source>
        <dbReference type="EMBL" id="KAK1423224.1"/>
    </source>
</evidence>
<keyword evidence="6" id="KW-0862">Zinc</keyword>
<name>A0AAD8KHY0_TARER</name>
<dbReference type="EMBL" id="JAUHHV010000005">
    <property type="protein sequence ID" value="KAK1423224.1"/>
    <property type="molecule type" value="Genomic_DNA"/>
</dbReference>
<feature type="domain" description="B box-type" evidence="10">
    <location>
        <begin position="43"/>
        <end position="90"/>
    </location>
</feature>
<evidence type="ECO:0000256" key="9">
    <source>
        <dbReference type="PROSITE-ProRule" id="PRU00357"/>
    </source>
</evidence>
<evidence type="ECO:0000256" key="3">
    <source>
        <dbReference type="ARBA" id="ARBA00022723"/>
    </source>
</evidence>
<evidence type="ECO:0000259" key="10">
    <source>
        <dbReference type="PROSITE" id="PS50119"/>
    </source>
</evidence>
<dbReference type="PANTHER" id="PTHR31717">
    <property type="entry name" value="ZINC FINGER PROTEIN CONSTANS-LIKE 10"/>
    <property type="match status" value="1"/>
</dbReference>
<feature type="domain" description="CCT" evidence="11">
    <location>
        <begin position="385"/>
        <end position="427"/>
    </location>
</feature>
<evidence type="ECO:0000256" key="5">
    <source>
        <dbReference type="ARBA" id="ARBA00022771"/>
    </source>
</evidence>
<organism evidence="12 13">
    <name type="scientific">Tagetes erecta</name>
    <name type="common">African marigold</name>
    <dbReference type="NCBI Taxonomy" id="13708"/>
    <lineage>
        <taxon>Eukaryota</taxon>
        <taxon>Viridiplantae</taxon>
        <taxon>Streptophyta</taxon>
        <taxon>Embryophyta</taxon>
        <taxon>Tracheophyta</taxon>
        <taxon>Spermatophyta</taxon>
        <taxon>Magnoliopsida</taxon>
        <taxon>eudicotyledons</taxon>
        <taxon>Gunneridae</taxon>
        <taxon>Pentapetalae</taxon>
        <taxon>asterids</taxon>
        <taxon>campanulids</taxon>
        <taxon>Asterales</taxon>
        <taxon>Asteraceae</taxon>
        <taxon>Asteroideae</taxon>
        <taxon>Heliantheae alliance</taxon>
        <taxon>Tageteae</taxon>
        <taxon>Tagetes</taxon>
    </lineage>
</organism>
<dbReference type="GO" id="GO:0005634">
    <property type="term" value="C:nucleus"/>
    <property type="evidence" value="ECO:0007669"/>
    <property type="project" value="UniProtKB-SubCell"/>
</dbReference>
<dbReference type="SMART" id="SM00336">
    <property type="entry name" value="BBOX"/>
    <property type="match status" value="1"/>
</dbReference>
<keyword evidence="5 8" id="KW-0863">Zinc-finger</keyword>
<dbReference type="InterPro" id="IPR000315">
    <property type="entry name" value="Znf_B-box"/>
</dbReference>